<gene>
    <name evidence="1" type="ORF">GKIL_3506</name>
</gene>
<dbReference type="EMBL" id="CP003587">
    <property type="protein sequence ID" value="AGY59752.1"/>
    <property type="molecule type" value="Genomic_DNA"/>
</dbReference>
<evidence type="ECO:0000313" key="2">
    <source>
        <dbReference type="Proteomes" id="UP000017396"/>
    </source>
</evidence>
<dbReference type="RefSeq" id="WP_023175054.1">
    <property type="nucleotide sequence ID" value="NC_022600.1"/>
</dbReference>
<evidence type="ECO:0000313" key="1">
    <source>
        <dbReference type="EMBL" id="AGY59752.1"/>
    </source>
</evidence>
<dbReference type="KEGG" id="glj:GKIL_3506"/>
<name>U5QL82_GLOK1</name>
<protein>
    <submittedName>
        <fullName evidence="1">Uncharacterized protein</fullName>
    </submittedName>
</protein>
<accession>U5QL82</accession>
<organism evidence="1 2">
    <name type="scientific">Gloeobacter kilaueensis (strain ATCC BAA-2537 / CCAP 1431/1 / ULC 316 / JS1)</name>
    <dbReference type="NCBI Taxonomy" id="1183438"/>
    <lineage>
        <taxon>Bacteria</taxon>
        <taxon>Bacillati</taxon>
        <taxon>Cyanobacteriota</taxon>
        <taxon>Cyanophyceae</taxon>
        <taxon>Gloeobacterales</taxon>
        <taxon>Gloeobacteraceae</taxon>
        <taxon>Gloeobacter</taxon>
    </lineage>
</organism>
<sequence length="108" mass="12537">MDLLKLLWFLLWNLKVEHRKDGLLLRVGNLQIRFADNKDVEIKATRDLRLNGGRYLLTSCPEDFEPEAYLEAQQRAQELAREQFDGGCLAKSRREWAAAEPISTVAHR</sequence>
<keyword evidence="2" id="KW-1185">Reference proteome</keyword>
<dbReference type="HOGENOM" id="CLU_2193225_0_0_3"/>
<proteinExistence type="predicted"/>
<dbReference type="AlphaFoldDB" id="U5QL82"/>
<reference evidence="1 2" key="1">
    <citation type="journal article" date="2013" name="PLoS ONE">
        <title>Cultivation and Complete Genome Sequencing of Gloeobacter kilaueensis sp. nov., from a Lava Cave in Kilauea Caldera, Hawai'i.</title>
        <authorList>
            <person name="Saw J.H."/>
            <person name="Schatz M."/>
            <person name="Brown M.V."/>
            <person name="Kunkel D.D."/>
            <person name="Foster J.S."/>
            <person name="Shick H."/>
            <person name="Christensen S."/>
            <person name="Hou S."/>
            <person name="Wan X."/>
            <person name="Donachie S.P."/>
        </authorList>
    </citation>
    <scope>NUCLEOTIDE SEQUENCE [LARGE SCALE GENOMIC DNA]</scope>
    <source>
        <strain evidence="2">JS</strain>
    </source>
</reference>
<dbReference type="Proteomes" id="UP000017396">
    <property type="component" value="Chromosome"/>
</dbReference>
<dbReference type="STRING" id="1183438.GKIL_3506"/>